<comment type="pathway">
    <text evidence="3">Carbohydrate metabolism; galactose metabolism.</text>
</comment>
<reference evidence="11" key="1">
    <citation type="submission" date="2021-05" db="EMBL/GenBank/DDBJ databases">
        <authorList>
            <person name="Alioto T."/>
            <person name="Alioto T."/>
            <person name="Gomez Garrido J."/>
        </authorList>
    </citation>
    <scope>NUCLEOTIDE SEQUENCE</scope>
</reference>
<evidence type="ECO:0000256" key="2">
    <source>
        <dbReference type="ARBA" id="ARBA00001712"/>
    </source>
</evidence>
<feature type="chain" id="PRO_5034198928" description="Galactose mutarotase" evidence="10">
    <location>
        <begin position="26"/>
        <end position="333"/>
    </location>
</feature>
<dbReference type="GO" id="GO:0004034">
    <property type="term" value="F:aldose 1-epimerase activity"/>
    <property type="evidence" value="ECO:0007669"/>
    <property type="project" value="UniProtKB-EC"/>
</dbReference>
<keyword evidence="10" id="KW-0732">Signal</keyword>
<dbReference type="CDD" id="cd09020">
    <property type="entry name" value="D-hex-6-P-epi_like"/>
    <property type="match status" value="1"/>
</dbReference>
<sequence>MWTPHSRQCAVLIILVEYLIFDACAQNDHQPISGSPNIAALGPSVVKMERGNNTSCTINLHGATVVSWRVNNQEQLFLSKAAVLNGTRPIRGGIPIVFPQFRKWGEWEVGPKHGFARNITWTVEKPPEKLPNGDVEATFSLSDNMDTRYIWDHRFKLTYNVVLSEKALHCNISVYNPSKEYPLKFHLLLHNYIKVPDVTQCVVDGLHGCHYDDKMLDGQLLRETRDKIQVTSFTDRVYQSTDRKHVISNVMSGKMLLKKRNLADTVLWHPWEKSRNITDMLEEEYPGMMCVEAGEVAHPVQLIPCGPDTAGDVRKTCGPQCTAFALVLENVQI</sequence>
<evidence type="ECO:0000256" key="3">
    <source>
        <dbReference type="ARBA" id="ARBA00004947"/>
    </source>
</evidence>
<keyword evidence="7" id="KW-0413">Isomerase</keyword>
<comment type="catalytic activity">
    <reaction evidence="1">
        <text>alpha-D-glucose 6-phosphate = beta-D-glucose 6-phosphate</text>
        <dbReference type="Rhea" id="RHEA:16249"/>
        <dbReference type="ChEBI" id="CHEBI:58225"/>
        <dbReference type="ChEBI" id="CHEBI:58247"/>
        <dbReference type="EC" id="5.1.3.15"/>
    </reaction>
</comment>
<dbReference type="SUPFAM" id="SSF74650">
    <property type="entry name" value="Galactose mutarotase-like"/>
    <property type="match status" value="1"/>
</dbReference>
<dbReference type="InterPro" id="IPR011013">
    <property type="entry name" value="Gal_mutarotase_sf_dom"/>
</dbReference>
<dbReference type="GO" id="GO:0030246">
    <property type="term" value="F:carbohydrate binding"/>
    <property type="evidence" value="ECO:0007669"/>
    <property type="project" value="InterPro"/>
</dbReference>
<evidence type="ECO:0000256" key="8">
    <source>
        <dbReference type="ARBA" id="ARBA00032729"/>
    </source>
</evidence>
<dbReference type="EMBL" id="HBUF01383335">
    <property type="protein sequence ID" value="CAG6731147.1"/>
    <property type="molecule type" value="Transcribed_RNA"/>
</dbReference>
<evidence type="ECO:0000256" key="10">
    <source>
        <dbReference type="SAM" id="SignalP"/>
    </source>
</evidence>
<proteinExistence type="inferred from homology"/>
<evidence type="ECO:0000313" key="11">
    <source>
        <dbReference type="EMBL" id="CAG6731147.1"/>
    </source>
</evidence>
<comment type="similarity">
    <text evidence="4">Belongs to the glucose-6-phosphate 1-epimerase family.</text>
</comment>
<feature type="signal peptide" evidence="10">
    <location>
        <begin position="1"/>
        <end position="25"/>
    </location>
</feature>
<evidence type="ECO:0000256" key="1">
    <source>
        <dbReference type="ARBA" id="ARBA00001096"/>
    </source>
</evidence>
<dbReference type="PANTHER" id="PTHR11122">
    <property type="entry name" value="APOSPORY-ASSOCIATED PROTEIN C-RELATED"/>
    <property type="match status" value="1"/>
</dbReference>
<dbReference type="GO" id="GO:0047938">
    <property type="term" value="F:glucose-6-phosphate 1-epimerase activity"/>
    <property type="evidence" value="ECO:0007669"/>
    <property type="project" value="UniProtKB-EC"/>
</dbReference>
<accession>A0A8D8YLL1</accession>
<evidence type="ECO:0000256" key="4">
    <source>
        <dbReference type="ARBA" id="ARBA00005866"/>
    </source>
</evidence>
<dbReference type="UniPathway" id="UPA00214"/>
<dbReference type="Gene3D" id="2.70.98.10">
    <property type="match status" value="1"/>
</dbReference>
<dbReference type="InterPro" id="IPR025532">
    <property type="entry name" value="G6P_1-epimerase"/>
</dbReference>
<dbReference type="InterPro" id="IPR014718">
    <property type="entry name" value="GH-type_carb-bd"/>
</dbReference>
<dbReference type="EC" id="5.1.3.15" evidence="5"/>
<dbReference type="GO" id="GO:0006012">
    <property type="term" value="P:galactose metabolic process"/>
    <property type="evidence" value="ECO:0007669"/>
    <property type="project" value="UniProtKB-UniPathway"/>
</dbReference>
<evidence type="ECO:0000256" key="9">
    <source>
        <dbReference type="ARBA" id="ARBA00045743"/>
    </source>
</evidence>
<dbReference type="AlphaFoldDB" id="A0A8D8YLL1"/>
<dbReference type="InterPro" id="IPR008183">
    <property type="entry name" value="Aldose_1/G6P_1-epimerase"/>
</dbReference>
<organism evidence="11">
    <name type="scientific">Cacopsylla melanoneura</name>
    <dbReference type="NCBI Taxonomy" id="428564"/>
    <lineage>
        <taxon>Eukaryota</taxon>
        <taxon>Metazoa</taxon>
        <taxon>Ecdysozoa</taxon>
        <taxon>Arthropoda</taxon>
        <taxon>Hexapoda</taxon>
        <taxon>Insecta</taxon>
        <taxon>Pterygota</taxon>
        <taxon>Neoptera</taxon>
        <taxon>Paraneoptera</taxon>
        <taxon>Hemiptera</taxon>
        <taxon>Sternorrhyncha</taxon>
        <taxon>Psylloidea</taxon>
        <taxon>Psyllidae</taxon>
        <taxon>Psyllinae</taxon>
        <taxon>Cacopsylla</taxon>
    </lineage>
</organism>
<evidence type="ECO:0000256" key="6">
    <source>
        <dbReference type="ARBA" id="ARBA00021023"/>
    </source>
</evidence>
<name>A0A8D8YLL1_9HEMI</name>
<dbReference type="Pfam" id="PF01263">
    <property type="entry name" value="Aldose_epim"/>
    <property type="match status" value="1"/>
</dbReference>
<comment type="catalytic activity">
    <reaction evidence="2">
        <text>alpha-D-galactose = beta-D-galactose</text>
        <dbReference type="Rhea" id="RHEA:28675"/>
        <dbReference type="ChEBI" id="CHEBI:27667"/>
        <dbReference type="ChEBI" id="CHEBI:28061"/>
        <dbReference type="EC" id="5.1.3.3"/>
    </reaction>
    <physiologicalReaction direction="right-to-left" evidence="2">
        <dbReference type="Rhea" id="RHEA:28677"/>
    </physiologicalReaction>
</comment>
<protein>
    <recommendedName>
        <fullName evidence="6">Galactose mutarotase</fullName>
        <ecNumber evidence="5">5.1.3.15</ecNumber>
    </recommendedName>
    <alternativeName>
        <fullName evidence="8">Aldose 1-epimerase</fullName>
    </alternativeName>
</protein>
<comment type="function">
    <text evidence="9">Mutarotase that catalyzes the interconversion of beta-D-galactose and alpha-D-galactose during galactose metabolism. Beta-D-galactose is metabolized in the liver into glucose 1-phosphate, the primary metabolic fuel, by the action of four enzymes that constitute the Leloir pathway: GALM, GALK1 (galactokinase), GALT (galactose-1-phosphate uridylyltransferase) and GALE (UDP-galactose-4'-epimerase). Involved in the maintenance of the equilibrium between the beta- and alpha-anomers of galactose, therefore ensuring a sufficient supply of the alpha-anomer for GALK1. Also active on D-glucose although shows a preference for galactose over glucose.</text>
</comment>
<evidence type="ECO:0000256" key="5">
    <source>
        <dbReference type="ARBA" id="ARBA00012083"/>
    </source>
</evidence>
<evidence type="ECO:0000256" key="7">
    <source>
        <dbReference type="ARBA" id="ARBA00023235"/>
    </source>
</evidence>
<dbReference type="GO" id="GO:0005737">
    <property type="term" value="C:cytoplasm"/>
    <property type="evidence" value="ECO:0007669"/>
    <property type="project" value="TreeGrafter"/>
</dbReference>
<dbReference type="PANTHER" id="PTHR11122:SF13">
    <property type="entry name" value="GLUCOSE-6-PHOSPHATE 1-EPIMERASE"/>
    <property type="match status" value="1"/>
</dbReference>